<keyword evidence="7 9" id="KW-0675">Receptor</keyword>
<dbReference type="Pfam" id="PF00001">
    <property type="entry name" value="7tm_1"/>
    <property type="match status" value="1"/>
</dbReference>
<reference evidence="13" key="1">
    <citation type="submission" date="2025-08" db="UniProtKB">
        <authorList>
            <consortium name="RefSeq"/>
        </authorList>
    </citation>
    <scope>IDENTIFICATION</scope>
</reference>
<feature type="domain" description="G-protein coupled receptors family 1 profile" evidence="11">
    <location>
        <begin position="20"/>
        <end position="273"/>
    </location>
</feature>
<feature type="transmembrane region" description="Helical" evidence="10">
    <location>
        <begin position="73"/>
        <end position="100"/>
    </location>
</feature>
<feature type="transmembrane region" description="Helical" evidence="10">
    <location>
        <begin position="41"/>
        <end position="61"/>
    </location>
</feature>
<organism evidence="12 13">
    <name type="scientific">Microcaecilia unicolor</name>
    <dbReference type="NCBI Taxonomy" id="1415580"/>
    <lineage>
        <taxon>Eukaryota</taxon>
        <taxon>Metazoa</taxon>
        <taxon>Chordata</taxon>
        <taxon>Craniata</taxon>
        <taxon>Vertebrata</taxon>
        <taxon>Euteleostomi</taxon>
        <taxon>Amphibia</taxon>
        <taxon>Gymnophiona</taxon>
        <taxon>Siphonopidae</taxon>
        <taxon>Microcaecilia</taxon>
    </lineage>
</organism>
<evidence type="ECO:0000313" key="13">
    <source>
        <dbReference type="RefSeq" id="XP_030071521.1"/>
    </source>
</evidence>
<feature type="transmembrane region" description="Helical" evidence="10">
    <location>
        <begin position="217"/>
        <end position="237"/>
    </location>
</feature>
<keyword evidence="4 10" id="KW-1133">Transmembrane helix</keyword>
<feature type="transmembrane region" description="Helical" evidence="10">
    <location>
        <begin position="6"/>
        <end position="29"/>
    </location>
</feature>
<dbReference type="PROSITE" id="PS50262">
    <property type="entry name" value="G_PROTEIN_RECEP_F1_2"/>
    <property type="match status" value="1"/>
</dbReference>
<comment type="similarity">
    <text evidence="9">Belongs to the G-protein coupled receptor 1 family.</text>
</comment>
<keyword evidence="5 9" id="KW-0297">G-protein coupled receptor</keyword>
<keyword evidence="12" id="KW-1185">Reference proteome</keyword>
<evidence type="ECO:0000313" key="12">
    <source>
        <dbReference type="Proteomes" id="UP000515156"/>
    </source>
</evidence>
<dbReference type="GO" id="GO:0004930">
    <property type="term" value="F:G protein-coupled receptor activity"/>
    <property type="evidence" value="ECO:0007669"/>
    <property type="project" value="UniProtKB-KW"/>
</dbReference>
<accession>A0A6P7Z4E3</accession>
<comment type="subcellular location">
    <subcellularLocation>
        <location evidence="1">Cell membrane</location>
        <topology evidence="1">Multi-pass membrane protein</topology>
    </subcellularLocation>
</comment>
<dbReference type="PROSITE" id="PS00237">
    <property type="entry name" value="G_PROTEIN_RECEP_F1_1"/>
    <property type="match status" value="1"/>
</dbReference>
<keyword evidence="2" id="KW-1003">Cell membrane</keyword>
<dbReference type="SUPFAM" id="SSF81321">
    <property type="entry name" value="Family A G protein-coupled receptor-like"/>
    <property type="match status" value="1"/>
</dbReference>
<protein>
    <submittedName>
        <fullName evidence="13">Glucose-dependent insulinotropic receptor-like</fullName>
    </submittedName>
</protein>
<keyword evidence="6 10" id="KW-0472">Membrane</keyword>
<name>A0A6P7Z4E3_9AMPH</name>
<dbReference type="PANTHER" id="PTHR22750">
    <property type="entry name" value="G-PROTEIN COUPLED RECEPTOR"/>
    <property type="match status" value="1"/>
</dbReference>
<gene>
    <name evidence="13" type="primary">LOC115478359</name>
</gene>
<dbReference type="Gene3D" id="1.20.1070.10">
    <property type="entry name" value="Rhodopsin 7-helix transmembrane proteins"/>
    <property type="match status" value="1"/>
</dbReference>
<evidence type="ECO:0000256" key="3">
    <source>
        <dbReference type="ARBA" id="ARBA00022692"/>
    </source>
</evidence>
<sequence>MSAIIYAVVHAVLSVLILTANILVIVIIIKIMKGRQGNSYIFILNLAAADLLVGIMCITELFDDLLDGDFDSSLILCLLRLCFTITPSIGSILTLILISLDRYLAVSLPLYYLKIMNKKSVAALIALLWIISFLIGHLPLILPALQESNYQGFCGLFYAARKEYLYVLCFSVFLPALVTLVSLHVSVGKIAYFHHRRIRRTSVPWAHHAFPFYHLKAARTALIVIICFTLAWGPYYVAGLVQVFCSSCNLLNLLKDILFILGETNSLLNPLIYTFYSQEIRRHLSQILRCKTKTAKPGLVSDVAVIHVRCSDPVLNQGET</sequence>
<dbReference type="Proteomes" id="UP000515156">
    <property type="component" value="Chromosome 10"/>
</dbReference>
<dbReference type="KEGG" id="muo:115478359"/>
<evidence type="ECO:0000256" key="6">
    <source>
        <dbReference type="ARBA" id="ARBA00023136"/>
    </source>
</evidence>
<evidence type="ECO:0000256" key="9">
    <source>
        <dbReference type="RuleBase" id="RU000688"/>
    </source>
</evidence>
<dbReference type="GO" id="GO:0005886">
    <property type="term" value="C:plasma membrane"/>
    <property type="evidence" value="ECO:0007669"/>
    <property type="project" value="UniProtKB-SubCell"/>
</dbReference>
<keyword evidence="3 9" id="KW-0812">Transmembrane</keyword>
<keyword evidence="8 9" id="KW-0807">Transducer</keyword>
<evidence type="ECO:0000256" key="5">
    <source>
        <dbReference type="ARBA" id="ARBA00023040"/>
    </source>
</evidence>
<dbReference type="InterPro" id="IPR017452">
    <property type="entry name" value="GPCR_Rhodpsn_7TM"/>
</dbReference>
<evidence type="ECO:0000256" key="4">
    <source>
        <dbReference type="ARBA" id="ARBA00022989"/>
    </source>
</evidence>
<dbReference type="AlphaFoldDB" id="A0A6P7Z4E3"/>
<dbReference type="OrthoDB" id="10011551at2759"/>
<dbReference type="PRINTS" id="PR00237">
    <property type="entry name" value="GPCRRHODOPSN"/>
</dbReference>
<dbReference type="GeneID" id="115478359"/>
<proteinExistence type="inferred from homology"/>
<evidence type="ECO:0000259" key="11">
    <source>
        <dbReference type="PROSITE" id="PS50262"/>
    </source>
</evidence>
<evidence type="ECO:0000256" key="10">
    <source>
        <dbReference type="SAM" id="Phobius"/>
    </source>
</evidence>
<feature type="transmembrane region" description="Helical" evidence="10">
    <location>
        <begin position="165"/>
        <end position="192"/>
    </location>
</feature>
<evidence type="ECO:0000256" key="2">
    <source>
        <dbReference type="ARBA" id="ARBA00022475"/>
    </source>
</evidence>
<evidence type="ECO:0000256" key="8">
    <source>
        <dbReference type="ARBA" id="ARBA00023224"/>
    </source>
</evidence>
<evidence type="ECO:0000256" key="7">
    <source>
        <dbReference type="ARBA" id="ARBA00023170"/>
    </source>
</evidence>
<feature type="transmembrane region" description="Helical" evidence="10">
    <location>
        <begin position="121"/>
        <end position="145"/>
    </location>
</feature>
<dbReference type="InParanoid" id="A0A6P7Z4E3"/>
<evidence type="ECO:0000256" key="1">
    <source>
        <dbReference type="ARBA" id="ARBA00004651"/>
    </source>
</evidence>
<dbReference type="RefSeq" id="XP_030071521.1">
    <property type="nucleotide sequence ID" value="XM_030215661.1"/>
</dbReference>
<dbReference type="InterPro" id="IPR000276">
    <property type="entry name" value="GPCR_Rhodpsn"/>
</dbReference>